<evidence type="ECO:0000313" key="2">
    <source>
        <dbReference type="EMBL" id="KAK3791035.1"/>
    </source>
</evidence>
<name>A0AAE1ANW3_9GAST</name>
<protein>
    <recommendedName>
        <fullName evidence="4">Secreted protein</fullName>
    </recommendedName>
</protein>
<evidence type="ECO:0008006" key="4">
    <source>
        <dbReference type="Google" id="ProtNLM"/>
    </source>
</evidence>
<keyword evidence="1" id="KW-0732">Signal</keyword>
<accession>A0AAE1ANW3</accession>
<proteinExistence type="predicted"/>
<sequence length="353" mass="38887">MLLLVLIGIACLSSPVASFIVSSLGFQCEAQAQVCAAGKTDAISNNLKKFYFQTSCKMYKEGLECLYRLQNKDANCKVINHATAFQKAKSDLFDATSGLCGVDGSVDGCAYGFINCMRHVDNIKDKSNNETCSEYIKMSDCVELLQDRKLCPVWIETHLSDTLSKLKAELQMECFRTCELALDLCVANVPLDLTLNPTLKEGEQEVLCAEIETAMDCINATDVEGLCEDEKETPKWEEALQNQTSYYKSFCSVPAKTCSVQLRDCSTDVEAMVAAGISTPQDVAELCQEVENALDCVNRTSVSGFCQGKTGARMLARILNEHRHELDTYCDPAVVQRRRQTVDPAGPLPVQGR</sequence>
<keyword evidence="3" id="KW-1185">Reference proteome</keyword>
<organism evidence="2 3">
    <name type="scientific">Elysia crispata</name>
    <name type="common">lettuce slug</name>
    <dbReference type="NCBI Taxonomy" id="231223"/>
    <lineage>
        <taxon>Eukaryota</taxon>
        <taxon>Metazoa</taxon>
        <taxon>Spiralia</taxon>
        <taxon>Lophotrochozoa</taxon>
        <taxon>Mollusca</taxon>
        <taxon>Gastropoda</taxon>
        <taxon>Heterobranchia</taxon>
        <taxon>Euthyneura</taxon>
        <taxon>Panpulmonata</taxon>
        <taxon>Sacoglossa</taxon>
        <taxon>Placobranchoidea</taxon>
        <taxon>Plakobranchidae</taxon>
        <taxon>Elysia</taxon>
    </lineage>
</organism>
<comment type="caution">
    <text evidence="2">The sequence shown here is derived from an EMBL/GenBank/DDBJ whole genome shotgun (WGS) entry which is preliminary data.</text>
</comment>
<gene>
    <name evidence="2" type="ORF">RRG08_001799</name>
</gene>
<reference evidence="2" key="1">
    <citation type="journal article" date="2023" name="G3 (Bethesda)">
        <title>A reference genome for the long-term kleptoplast-retaining sea slug Elysia crispata morphotype clarki.</title>
        <authorList>
            <person name="Eastman K.E."/>
            <person name="Pendleton A.L."/>
            <person name="Shaikh M.A."/>
            <person name="Suttiyut T."/>
            <person name="Ogas R."/>
            <person name="Tomko P."/>
            <person name="Gavelis G."/>
            <person name="Widhalm J.R."/>
            <person name="Wisecaver J.H."/>
        </authorList>
    </citation>
    <scope>NUCLEOTIDE SEQUENCE</scope>
    <source>
        <strain evidence="2">ECLA1</strain>
    </source>
</reference>
<evidence type="ECO:0000313" key="3">
    <source>
        <dbReference type="Proteomes" id="UP001283361"/>
    </source>
</evidence>
<dbReference type="AlphaFoldDB" id="A0AAE1ANW3"/>
<evidence type="ECO:0000256" key="1">
    <source>
        <dbReference type="SAM" id="SignalP"/>
    </source>
</evidence>
<dbReference type="Proteomes" id="UP001283361">
    <property type="component" value="Unassembled WGS sequence"/>
</dbReference>
<dbReference type="EMBL" id="JAWDGP010001489">
    <property type="protein sequence ID" value="KAK3791035.1"/>
    <property type="molecule type" value="Genomic_DNA"/>
</dbReference>
<feature type="signal peptide" evidence="1">
    <location>
        <begin position="1"/>
        <end position="18"/>
    </location>
</feature>
<feature type="chain" id="PRO_5042207716" description="Secreted protein" evidence="1">
    <location>
        <begin position="19"/>
        <end position="353"/>
    </location>
</feature>